<proteinExistence type="predicted"/>
<keyword evidence="1" id="KW-0472">Membrane</keyword>
<dbReference type="EnsemblPlants" id="OB04G36300.1">
    <property type="protein sequence ID" value="OB04G36300.1"/>
    <property type="gene ID" value="OB04G36300"/>
</dbReference>
<organism evidence="2">
    <name type="scientific">Oryza brachyantha</name>
    <name type="common">malo sina</name>
    <dbReference type="NCBI Taxonomy" id="4533"/>
    <lineage>
        <taxon>Eukaryota</taxon>
        <taxon>Viridiplantae</taxon>
        <taxon>Streptophyta</taxon>
        <taxon>Embryophyta</taxon>
        <taxon>Tracheophyta</taxon>
        <taxon>Spermatophyta</taxon>
        <taxon>Magnoliopsida</taxon>
        <taxon>Liliopsida</taxon>
        <taxon>Poales</taxon>
        <taxon>Poaceae</taxon>
        <taxon>BOP clade</taxon>
        <taxon>Oryzoideae</taxon>
        <taxon>Oryzeae</taxon>
        <taxon>Oryzinae</taxon>
        <taxon>Oryza</taxon>
    </lineage>
</organism>
<dbReference type="HOGENOM" id="CLU_2625909_0_0_1"/>
<name>J3M2K5_ORYBR</name>
<protein>
    <submittedName>
        <fullName evidence="2">Uncharacterized protein</fullName>
    </submittedName>
</protein>
<dbReference type="Gramene" id="OB04G36300.1">
    <property type="protein sequence ID" value="OB04G36300.1"/>
    <property type="gene ID" value="OB04G36300"/>
</dbReference>
<evidence type="ECO:0000256" key="1">
    <source>
        <dbReference type="SAM" id="Phobius"/>
    </source>
</evidence>
<reference evidence="2" key="2">
    <citation type="submission" date="2013-04" db="UniProtKB">
        <authorList>
            <consortium name="EnsemblPlants"/>
        </authorList>
    </citation>
    <scope>IDENTIFICATION</scope>
</reference>
<keyword evidence="1" id="KW-1133">Transmembrane helix</keyword>
<dbReference type="Proteomes" id="UP000006038">
    <property type="component" value="Chromosome 4"/>
</dbReference>
<accession>J3M2K5</accession>
<reference evidence="2" key="1">
    <citation type="journal article" date="2013" name="Nat. Commun.">
        <title>Whole-genome sequencing of Oryza brachyantha reveals mechanisms underlying Oryza genome evolution.</title>
        <authorList>
            <person name="Chen J."/>
            <person name="Huang Q."/>
            <person name="Gao D."/>
            <person name="Wang J."/>
            <person name="Lang Y."/>
            <person name="Liu T."/>
            <person name="Li B."/>
            <person name="Bai Z."/>
            <person name="Luis Goicoechea J."/>
            <person name="Liang C."/>
            <person name="Chen C."/>
            <person name="Zhang W."/>
            <person name="Sun S."/>
            <person name="Liao Y."/>
            <person name="Zhang X."/>
            <person name="Yang L."/>
            <person name="Song C."/>
            <person name="Wang M."/>
            <person name="Shi J."/>
            <person name="Liu G."/>
            <person name="Liu J."/>
            <person name="Zhou H."/>
            <person name="Zhou W."/>
            <person name="Yu Q."/>
            <person name="An N."/>
            <person name="Chen Y."/>
            <person name="Cai Q."/>
            <person name="Wang B."/>
            <person name="Liu B."/>
            <person name="Min J."/>
            <person name="Huang Y."/>
            <person name="Wu H."/>
            <person name="Li Z."/>
            <person name="Zhang Y."/>
            <person name="Yin Y."/>
            <person name="Song W."/>
            <person name="Jiang J."/>
            <person name="Jackson S.A."/>
            <person name="Wing R.A."/>
            <person name="Wang J."/>
            <person name="Chen M."/>
        </authorList>
    </citation>
    <scope>NUCLEOTIDE SEQUENCE [LARGE SCALE GENOMIC DNA]</scope>
    <source>
        <strain evidence="2">cv. IRGC 101232</strain>
    </source>
</reference>
<keyword evidence="1" id="KW-0812">Transmembrane</keyword>
<dbReference type="AlphaFoldDB" id="J3M2K5"/>
<evidence type="ECO:0000313" key="3">
    <source>
        <dbReference type="Proteomes" id="UP000006038"/>
    </source>
</evidence>
<feature type="transmembrane region" description="Helical" evidence="1">
    <location>
        <begin position="20"/>
        <end position="39"/>
    </location>
</feature>
<sequence length="78" mass="9095">MNLDETKNLTLLNAGGINKGVFIFFSFYRSCFFTYIHTLPYSRFFFCPRPTGTFPDPSPPHTIFLSNEKHSSYFFPLI</sequence>
<keyword evidence="3" id="KW-1185">Reference proteome</keyword>
<evidence type="ECO:0000313" key="2">
    <source>
        <dbReference type="EnsemblPlants" id="OB04G36300.1"/>
    </source>
</evidence>